<proteinExistence type="predicted"/>
<gene>
    <name evidence="2" type="ORF">CEN89_651</name>
</gene>
<dbReference type="Proteomes" id="UP000315689">
    <property type="component" value="Unassembled WGS sequence"/>
</dbReference>
<comment type="caution">
    <text evidence="2">The sequence shown here is derived from an EMBL/GenBank/DDBJ whole genome shotgun (WGS) entry which is preliminary data.</text>
</comment>
<evidence type="ECO:0000313" key="2">
    <source>
        <dbReference type="EMBL" id="TSC92514.1"/>
    </source>
</evidence>
<protein>
    <submittedName>
        <fullName evidence="2">Uncharacterized protein</fullName>
    </submittedName>
</protein>
<dbReference type="AlphaFoldDB" id="A0A554LI25"/>
<evidence type="ECO:0000313" key="3">
    <source>
        <dbReference type="Proteomes" id="UP000315689"/>
    </source>
</evidence>
<accession>A0A554LI25</accession>
<feature type="region of interest" description="Disordered" evidence="1">
    <location>
        <begin position="1"/>
        <end position="48"/>
    </location>
</feature>
<evidence type="ECO:0000256" key="1">
    <source>
        <dbReference type="SAM" id="MobiDB-lite"/>
    </source>
</evidence>
<reference evidence="2 3" key="1">
    <citation type="submission" date="2017-07" db="EMBL/GenBank/DDBJ databases">
        <title>Mechanisms for carbon and nitrogen cycling indicate functional differentiation within the Candidate Phyla Radiation.</title>
        <authorList>
            <person name="Danczak R.E."/>
            <person name="Johnston M.D."/>
            <person name="Kenah C."/>
            <person name="Slattery M."/>
            <person name="Wrighton K.C."/>
            <person name="Wilkins M.J."/>
        </authorList>
    </citation>
    <scope>NUCLEOTIDE SEQUENCE [LARGE SCALE GENOMIC DNA]</scope>
    <source>
        <strain evidence="2">Licking1014_7</strain>
    </source>
</reference>
<name>A0A554LI25_9BACT</name>
<organism evidence="2 3">
    <name type="scientific">Candidatus Berkelbacteria bacterium Licking1014_7</name>
    <dbReference type="NCBI Taxonomy" id="2017147"/>
    <lineage>
        <taxon>Bacteria</taxon>
        <taxon>Candidatus Berkelbacteria</taxon>
    </lineage>
</organism>
<sequence length="177" mass="20358">MSIEAGSKTPEGAQDWKAPEAGSKPDQNKEEEENRLDSLNQAEQVARKEMRYEKDPGYRFFKDYEELGAKIIRAFPKSWGGLKVTQEDLMEQNYSVDQIDEAHQAVDEFTKNRARDNLTKSILGLIKGDLHEIKESLSLGDLSSANKVMNRLKMELTHYRDAMDLLSRNYSLDNREK</sequence>
<dbReference type="EMBL" id="VMGK01000023">
    <property type="protein sequence ID" value="TSC92514.1"/>
    <property type="molecule type" value="Genomic_DNA"/>
</dbReference>